<accession>A0A316AKM0</accession>
<organism evidence="1 2">
    <name type="scientific">Dyadobacter jejuensis</name>
    <dbReference type="NCBI Taxonomy" id="1082580"/>
    <lineage>
        <taxon>Bacteria</taxon>
        <taxon>Pseudomonadati</taxon>
        <taxon>Bacteroidota</taxon>
        <taxon>Cytophagia</taxon>
        <taxon>Cytophagales</taxon>
        <taxon>Spirosomataceae</taxon>
        <taxon>Dyadobacter</taxon>
    </lineage>
</organism>
<sequence length="58" mass="7175">MHYLTLTYFNEIQFLDELFSNNVWLTEIINIRAYVWVSKKQNRKLSVSIHYTFRYTLI</sequence>
<evidence type="ECO:0000313" key="2">
    <source>
        <dbReference type="Proteomes" id="UP000245880"/>
    </source>
</evidence>
<dbReference type="EMBL" id="QGDT01000005">
    <property type="protein sequence ID" value="PWJ58042.1"/>
    <property type="molecule type" value="Genomic_DNA"/>
</dbReference>
<comment type="caution">
    <text evidence="1">The sequence shown here is derived from an EMBL/GenBank/DDBJ whole genome shotgun (WGS) entry which is preliminary data.</text>
</comment>
<protein>
    <submittedName>
        <fullName evidence="1">Uncharacterized protein</fullName>
    </submittedName>
</protein>
<dbReference type="Proteomes" id="UP000245880">
    <property type="component" value="Unassembled WGS sequence"/>
</dbReference>
<keyword evidence="2" id="KW-1185">Reference proteome</keyword>
<name>A0A316AKM0_9BACT</name>
<dbReference type="AlphaFoldDB" id="A0A316AKM0"/>
<gene>
    <name evidence="1" type="ORF">CLV98_105222</name>
</gene>
<proteinExistence type="predicted"/>
<reference evidence="1 2" key="1">
    <citation type="submission" date="2018-03" db="EMBL/GenBank/DDBJ databases">
        <title>Genomic Encyclopedia of Archaeal and Bacterial Type Strains, Phase II (KMG-II): from individual species to whole genera.</title>
        <authorList>
            <person name="Goeker M."/>
        </authorList>
    </citation>
    <scope>NUCLEOTIDE SEQUENCE [LARGE SCALE GENOMIC DNA]</scope>
    <source>
        <strain evidence="1 2">DSM 100346</strain>
    </source>
</reference>
<evidence type="ECO:0000313" key="1">
    <source>
        <dbReference type="EMBL" id="PWJ58042.1"/>
    </source>
</evidence>